<proteinExistence type="predicted"/>
<organism evidence="1 2">
    <name type="scientific">Candidatus Korarchaeum cryptofilum</name>
    <dbReference type="NCBI Taxonomy" id="498846"/>
    <lineage>
        <taxon>Archaea</taxon>
        <taxon>Thermoproteota</taxon>
        <taxon>Candidatus Korarchaeia</taxon>
        <taxon>Candidatus Korarchaeales</taxon>
        <taxon>Candidatus Korarchaeaceae</taxon>
        <taxon>Candidatus Korarchaeum</taxon>
    </lineage>
</organism>
<protein>
    <submittedName>
        <fullName evidence="1">Uncharacterized protein</fullName>
    </submittedName>
</protein>
<dbReference type="EMBL" id="RCOR01000018">
    <property type="protein sequence ID" value="RSN69469.1"/>
    <property type="molecule type" value="Genomic_DNA"/>
</dbReference>
<dbReference type="Proteomes" id="UP000278149">
    <property type="component" value="Unassembled WGS sequence"/>
</dbReference>
<gene>
    <name evidence="1" type="ORF">D9Q81_02355</name>
</gene>
<dbReference type="AlphaFoldDB" id="A0A3R9QR49"/>
<reference evidence="1 2" key="1">
    <citation type="submission" date="2018-10" db="EMBL/GenBank/DDBJ databases">
        <title>Co-occurring genomic capacity for anaerobic methane metabolism and dissimilatory sulfite reduction discovered in the Korarchaeota.</title>
        <authorList>
            <person name="Mckay L.J."/>
            <person name="Dlakic M."/>
            <person name="Fields M.W."/>
            <person name="Delmont T.O."/>
            <person name="Eren A.M."/>
            <person name="Jay Z.J."/>
            <person name="Klingelsmith K.B."/>
            <person name="Rusch D.B."/>
            <person name="Inskeep W.P."/>
        </authorList>
    </citation>
    <scope>NUCLEOTIDE SEQUENCE [LARGE SCALE GENOMIC DNA]</scope>
    <source>
        <strain evidence="1 2">WS</strain>
    </source>
</reference>
<evidence type="ECO:0000313" key="2">
    <source>
        <dbReference type="Proteomes" id="UP000278149"/>
    </source>
</evidence>
<accession>A0A3R9QR49</accession>
<sequence length="72" mass="8193">MLDKVVDALMSRGFIIKRRGDGRVEAELGEERVIIDPISKSWMYMRGEGKGVFAKAYFSLNGILEKIDELRS</sequence>
<dbReference type="GeneID" id="6094342"/>
<dbReference type="RefSeq" id="WP_012309708.1">
    <property type="nucleotide sequence ID" value="NZ_RCOR01000018.1"/>
</dbReference>
<comment type="caution">
    <text evidence="1">The sequence shown here is derived from an EMBL/GenBank/DDBJ whole genome shotgun (WGS) entry which is preliminary data.</text>
</comment>
<name>A0A3R9QR49_9CREN</name>
<evidence type="ECO:0000313" key="1">
    <source>
        <dbReference type="EMBL" id="RSN69469.1"/>
    </source>
</evidence>